<name>A0A5C3KV48_COPMA</name>
<organism evidence="3 4">
    <name type="scientific">Coprinopsis marcescibilis</name>
    <name type="common">Agaric fungus</name>
    <name type="synonym">Psathyrella marcescibilis</name>
    <dbReference type="NCBI Taxonomy" id="230819"/>
    <lineage>
        <taxon>Eukaryota</taxon>
        <taxon>Fungi</taxon>
        <taxon>Dikarya</taxon>
        <taxon>Basidiomycota</taxon>
        <taxon>Agaricomycotina</taxon>
        <taxon>Agaricomycetes</taxon>
        <taxon>Agaricomycetidae</taxon>
        <taxon>Agaricales</taxon>
        <taxon>Agaricineae</taxon>
        <taxon>Psathyrellaceae</taxon>
        <taxon>Coprinopsis</taxon>
    </lineage>
</organism>
<evidence type="ECO:0000259" key="2">
    <source>
        <dbReference type="Pfam" id="PF20151"/>
    </source>
</evidence>
<proteinExistence type="predicted"/>
<feature type="transmembrane region" description="Helical" evidence="1">
    <location>
        <begin position="162"/>
        <end position="182"/>
    </location>
</feature>
<dbReference type="AlphaFoldDB" id="A0A5C3KV48"/>
<evidence type="ECO:0000313" key="4">
    <source>
        <dbReference type="Proteomes" id="UP000307440"/>
    </source>
</evidence>
<gene>
    <name evidence="3" type="ORF">FA15DRAFT_704524</name>
</gene>
<keyword evidence="4" id="KW-1185">Reference proteome</keyword>
<feature type="transmembrane region" description="Helical" evidence="1">
    <location>
        <begin position="115"/>
        <end position="141"/>
    </location>
</feature>
<feature type="domain" description="DUF6533" evidence="2">
    <location>
        <begin position="35"/>
        <end position="80"/>
    </location>
</feature>
<dbReference type="OrthoDB" id="3354157at2759"/>
<evidence type="ECO:0000256" key="1">
    <source>
        <dbReference type="SAM" id="Phobius"/>
    </source>
</evidence>
<protein>
    <recommendedName>
        <fullName evidence="2">DUF6533 domain-containing protein</fullName>
    </recommendedName>
</protein>
<keyword evidence="1" id="KW-1133">Transmembrane helix</keyword>
<accession>A0A5C3KV48</accession>
<keyword evidence="1" id="KW-0472">Membrane</keyword>
<sequence length="192" mass="22263">MQPEDAAIVARRIVLTKASRRGDFARRMLMTRIQYSYTSSLTIVLFDMVLTVGREVKTVWGSRMTVGLGIFLLNRYIPPLILLLDLADPTHSEIDVLGCLPSCTSALCRRLSISFWSLFLLFESVVFFMTAWKICSTYSISRREFTYYRRSRRLIHVLIRDGLIYYLLIICALMVTFFLWLFNPFALYLGIG</sequence>
<keyword evidence="1" id="KW-0812">Transmembrane</keyword>
<evidence type="ECO:0000313" key="3">
    <source>
        <dbReference type="EMBL" id="TFK24541.1"/>
    </source>
</evidence>
<dbReference type="InterPro" id="IPR045340">
    <property type="entry name" value="DUF6533"/>
</dbReference>
<dbReference type="Pfam" id="PF20151">
    <property type="entry name" value="DUF6533"/>
    <property type="match status" value="1"/>
</dbReference>
<dbReference type="EMBL" id="ML210199">
    <property type="protein sequence ID" value="TFK24541.1"/>
    <property type="molecule type" value="Genomic_DNA"/>
</dbReference>
<reference evidence="3 4" key="1">
    <citation type="journal article" date="2019" name="Nat. Ecol. Evol.">
        <title>Megaphylogeny resolves global patterns of mushroom evolution.</title>
        <authorList>
            <person name="Varga T."/>
            <person name="Krizsan K."/>
            <person name="Foldi C."/>
            <person name="Dima B."/>
            <person name="Sanchez-Garcia M."/>
            <person name="Sanchez-Ramirez S."/>
            <person name="Szollosi G.J."/>
            <person name="Szarkandi J.G."/>
            <person name="Papp V."/>
            <person name="Albert L."/>
            <person name="Andreopoulos W."/>
            <person name="Angelini C."/>
            <person name="Antonin V."/>
            <person name="Barry K.W."/>
            <person name="Bougher N.L."/>
            <person name="Buchanan P."/>
            <person name="Buyck B."/>
            <person name="Bense V."/>
            <person name="Catcheside P."/>
            <person name="Chovatia M."/>
            <person name="Cooper J."/>
            <person name="Damon W."/>
            <person name="Desjardin D."/>
            <person name="Finy P."/>
            <person name="Geml J."/>
            <person name="Haridas S."/>
            <person name="Hughes K."/>
            <person name="Justo A."/>
            <person name="Karasinski D."/>
            <person name="Kautmanova I."/>
            <person name="Kiss B."/>
            <person name="Kocsube S."/>
            <person name="Kotiranta H."/>
            <person name="LaButti K.M."/>
            <person name="Lechner B.E."/>
            <person name="Liimatainen K."/>
            <person name="Lipzen A."/>
            <person name="Lukacs Z."/>
            <person name="Mihaltcheva S."/>
            <person name="Morgado L.N."/>
            <person name="Niskanen T."/>
            <person name="Noordeloos M.E."/>
            <person name="Ohm R.A."/>
            <person name="Ortiz-Santana B."/>
            <person name="Ovrebo C."/>
            <person name="Racz N."/>
            <person name="Riley R."/>
            <person name="Savchenko A."/>
            <person name="Shiryaev A."/>
            <person name="Soop K."/>
            <person name="Spirin V."/>
            <person name="Szebenyi C."/>
            <person name="Tomsovsky M."/>
            <person name="Tulloss R.E."/>
            <person name="Uehling J."/>
            <person name="Grigoriev I.V."/>
            <person name="Vagvolgyi C."/>
            <person name="Papp T."/>
            <person name="Martin F.M."/>
            <person name="Miettinen O."/>
            <person name="Hibbett D.S."/>
            <person name="Nagy L.G."/>
        </authorList>
    </citation>
    <scope>NUCLEOTIDE SEQUENCE [LARGE SCALE GENOMIC DNA]</scope>
    <source>
        <strain evidence="3 4">CBS 121175</strain>
    </source>
</reference>
<dbReference type="Proteomes" id="UP000307440">
    <property type="component" value="Unassembled WGS sequence"/>
</dbReference>